<sequence>MANEHTHDEKERLKHFIELATTIILALATIASAWCAYQATRWGGIQTFRLSTVNALGRKSSEDTIRAGQMRTMDAILFVEYLKGKQRHKDSLADFFFDRFRPELKQAIAAWLATKPFQNDQAPPHPFVMEEYRLEPEQEAKRLSEEAAQKFEEAKQANENSDKYIMLTVLFASVLFFGGVSTQFENSSYRIAMLAIGAFVLSVALVLLVSYPVATG</sequence>
<keyword evidence="1" id="KW-0812">Transmembrane</keyword>
<keyword evidence="1" id="KW-1133">Transmembrane helix</keyword>
<proteinExistence type="predicted"/>
<name>A0A1V4ATE6_9BACT</name>
<dbReference type="STRING" id="1004156.AYP45_09915"/>
<feature type="transmembrane region" description="Helical" evidence="1">
    <location>
        <begin position="164"/>
        <end position="184"/>
    </location>
</feature>
<organism evidence="2 3">
    <name type="scientific">Candidatus Brocadia carolinensis</name>
    <dbReference type="NCBI Taxonomy" id="1004156"/>
    <lineage>
        <taxon>Bacteria</taxon>
        <taxon>Pseudomonadati</taxon>
        <taxon>Planctomycetota</taxon>
        <taxon>Candidatus Brocadiia</taxon>
        <taxon>Candidatus Brocadiales</taxon>
        <taxon>Candidatus Brocadiaceae</taxon>
        <taxon>Candidatus Brocadia</taxon>
    </lineage>
</organism>
<dbReference type="AlphaFoldDB" id="A0A1V4ATE6"/>
<accession>A0A1V4ATE6</accession>
<protein>
    <recommendedName>
        <fullName evidence="4">DUF4337 domain-containing protein</fullName>
    </recommendedName>
</protein>
<gene>
    <name evidence="2" type="ORF">AYP45_09915</name>
</gene>
<evidence type="ECO:0008006" key="4">
    <source>
        <dbReference type="Google" id="ProtNLM"/>
    </source>
</evidence>
<dbReference type="Proteomes" id="UP000189681">
    <property type="component" value="Unassembled WGS sequence"/>
</dbReference>
<comment type="caution">
    <text evidence="2">The sequence shown here is derived from an EMBL/GenBank/DDBJ whole genome shotgun (WGS) entry which is preliminary data.</text>
</comment>
<evidence type="ECO:0000256" key="1">
    <source>
        <dbReference type="SAM" id="Phobius"/>
    </source>
</evidence>
<feature type="transmembrane region" description="Helical" evidence="1">
    <location>
        <begin position="190"/>
        <end position="214"/>
    </location>
</feature>
<feature type="transmembrane region" description="Helical" evidence="1">
    <location>
        <begin position="16"/>
        <end position="37"/>
    </location>
</feature>
<evidence type="ECO:0000313" key="2">
    <source>
        <dbReference type="EMBL" id="OOP56356.1"/>
    </source>
</evidence>
<keyword evidence="1" id="KW-0472">Membrane</keyword>
<evidence type="ECO:0000313" key="3">
    <source>
        <dbReference type="Proteomes" id="UP000189681"/>
    </source>
</evidence>
<dbReference type="EMBL" id="AYTS01000085">
    <property type="protein sequence ID" value="OOP56356.1"/>
    <property type="molecule type" value="Genomic_DNA"/>
</dbReference>
<reference evidence="2 3" key="1">
    <citation type="journal article" date="2017" name="Water Res.">
        <title>Discovery and metagenomic analysis of an anammox bacterial enrichment related to Candidatus "Brocadia caroliniensis" in a full-scale glycerol-fed nitritation-denitritation separate centrate treatment process.</title>
        <authorList>
            <person name="Park H."/>
            <person name="Brotto A.C."/>
            <person name="van Loosdrecht M.C."/>
            <person name="Chandran K."/>
        </authorList>
    </citation>
    <scope>NUCLEOTIDE SEQUENCE [LARGE SCALE GENOMIC DNA]</scope>
    <source>
        <strain evidence="2">26THWARD</strain>
    </source>
</reference>